<dbReference type="PROSITE" id="PS50885">
    <property type="entry name" value="HAMP"/>
    <property type="match status" value="1"/>
</dbReference>
<evidence type="ECO:0000256" key="6">
    <source>
        <dbReference type="ARBA" id="ARBA00022692"/>
    </source>
</evidence>
<dbReference type="InterPro" id="IPR051310">
    <property type="entry name" value="MCP_chemotaxis"/>
</dbReference>
<dbReference type="Proteomes" id="UP001082899">
    <property type="component" value="Unassembled WGS sequence"/>
</dbReference>
<keyword evidence="4" id="KW-0145">Chemotaxis</keyword>
<evidence type="ECO:0000256" key="10">
    <source>
        <dbReference type="ARBA" id="ARBA00029447"/>
    </source>
</evidence>
<dbReference type="CDD" id="cd06225">
    <property type="entry name" value="HAMP"/>
    <property type="match status" value="1"/>
</dbReference>
<dbReference type="InterPro" id="IPR035440">
    <property type="entry name" value="4HB_MCP_dom_sf"/>
</dbReference>
<evidence type="ECO:0000256" key="9">
    <source>
        <dbReference type="ARBA" id="ARBA00023224"/>
    </source>
</evidence>
<organism evidence="15 16">
    <name type="scientific">Robbsia betulipollinis</name>
    <dbReference type="NCBI Taxonomy" id="2981849"/>
    <lineage>
        <taxon>Bacteria</taxon>
        <taxon>Pseudomonadati</taxon>
        <taxon>Pseudomonadota</taxon>
        <taxon>Betaproteobacteria</taxon>
        <taxon>Burkholderiales</taxon>
        <taxon>Burkholderiaceae</taxon>
        <taxon>Robbsia</taxon>
    </lineage>
</organism>
<dbReference type="SMART" id="SM00304">
    <property type="entry name" value="HAMP"/>
    <property type="match status" value="1"/>
</dbReference>
<keyword evidence="6 12" id="KW-0812">Transmembrane</keyword>
<comment type="caution">
    <text evidence="15">The sequence shown here is derived from an EMBL/GenBank/DDBJ whole genome shotgun (WGS) entry which is preliminary data.</text>
</comment>
<keyword evidence="2" id="KW-1003">Cell membrane</keyword>
<evidence type="ECO:0000256" key="2">
    <source>
        <dbReference type="ARBA" id="ARBA00022475"/>
    </source>
</evidence>
<feature type="domain" description="Methyl-accepting transducer" evidence="13">
    <location>
        <begin position="277"/>
        <end position="506"/>
    </location>
</feature>
<sequence length="522" mass="54861">MTAFEFFSRFSIKLRLTVAFATLLALLVIATALGQIGTRSGKSALRETYGVQLAAAVAIGDFKYNLAVARVTMDRGVLHPLKPGSPESQALSAKIQGYLSGAKAAYAHYQSLPHKPEEQHFAEAVENDFTRLMSQGIEPTIQAIDRGDMQTADNVGMNITPPLALALTKSTTALNSYLMAQGAGNYDRFQGDLNRIGIASAALLAISLAIAALCVWGLRQAISVPLARAREACAAMSRGDLTHPIASSGRDEMADLMRHLQTMRDGLTETIAALLGSSDAMATATREIASGNADLSRRTESQAAALEETAASMEQLTATVKQNHASSGEAQVLADRAGDVARSGGTLMHRVVATMADIDAGSRQMASITSVIEGIAFQTNILALNAAVEAARAGEQGRGFAVVATEVRMLAQRSASAAKEIKGLIDGATVRINDGSSLVETAGRTMDDIVQAIQKVSGIMNGLAAASKEQSDGIEQVNRAVVQMDEVTQQNAALVEETAAAALSLAEQSRILQSNASRFTIA</sequence>
<keyword evidence="9 11" id="KW-0807">Transducer</keyword>
<evidence type="ECO:0000313" key="16">
    <source>
        <dbReference type="Proteomes" id="UP001082899"/>
    </source>
</evidence>
<gene>
    <name evidence="15" type="ORF">OVY01_04525</name>
</gene>
<evidence type="ECO:0000256" key="11">
    <source>
        <dbReference type="PROSITE-ProRule" id="PRU00284"/>
    </source>
</evidence>
<dbReference type="SUPFAM" id="SSF47170">
    <property type="entry name" value="Aspartate receptor, ligand-binding domain"/>
    <property type="match status" value="1"/>
</dbReference>
<protein>
    <submittedName>
        <fullName evidence="15">Methyl-accepting chemotaxis protein</fullName>
    </submittedName>
</protein>
<dbReference type="RefSeq" id="WP_267845961.1">
    <property type="nucleotide sequence ID" value="NZ_JAPMXC010000001.1"/>
</dbReference>
<dbReference type="InterPro" id="IPR004089">
    <property type="entry name" value="MCPsignal_dom"/>
</dbReference>
<evidence type="ECO:0000259" key="13">
    <source>
        <dbReference type="PROSITE" id="PS50111"/>
    </source>
</evidence>
<evidence type="ECO:0000256" key="5">
    <source>
        <dbReference type="ARBA" id="ARBA00022519"/>
    </source>
</evidence>
<dbReference type="InterPro" id="IPR003122">
    <property type="entry name" value="Tar_rcpt_lig-bd"/>
</dbReference>
<dbReference type="InterPro" id="IPR004090">
    <property type="entry name" value="Chemotax_Me-accpt_rcpt"/>
</dbReference>
<accession>A0ABT3ZJ19</accession>
<proteinExistence type="inferred from homology"/>
<reference evidence="15" key="1">
    <citation type="submission" date="2022-11" db="EMBL/GenBank/DDBJ databases">
        <title>Robbsia betulipollinis sp. nov., isolated from pollen of birch (Betula pendula).</title>
        <authorList>
            <person name="Shi H."/>
            <person name="Ambika Manirajan B."/>
            <person name="Ratering S."/>
            <person name="Geissler-Plaum R."/>
            <person name="Schnell S."/>
        </authorList>
    </citation>
    <scope>NUCLEOTIDE SEQUENCE</scope>
    <source>
        <strain evidence="15">Bb-Pol-6</strain>
    </source>
</reference>
<comment type="similarity">
    <text evidence="10">Belongs to the methyl-accepting chemotaxis (MCP) protein family.</text>
</comment>
<name>A0ABT3ZJ19_9BURK</name>
<evidence type="ECO:0000256" key="7">
    <source>
        <dbReference type="ARBA" id="ARBA00022989"/>
    </source>
</evidence>
<dbReference type="Pfam" id="PF02203">
    <property type="entry name" value="TarH"/>
    <property type="match status" value="1"/>
</dbReference>
<dbReference type="SUPFAM" id="SSF58104">
    <property type="entry name" value="Methyl-accepting chemotaxis protein (MCP) signaling domain"/>
    <property type="match status" value="1"/>
</dbReference>
<dbReference type="Gene3D" id="1.10.287.950">
    <property type="entry name" value="Methyl-accepting chemotaxis protein"/>
    <property type="match status" value="1"/>
</dbReference>
<dbReference type="PANTHER" id="PTHR43531:SF14">
    <property type="entry name" value="METHYL-ACCEPTING CHEMOTAXIS PROTEIN I-RELATED"/>
    <property type="match status" value="1"/>
</dbReference>
<dbReference type="PRINTS" id="PR00260">
    <property type="entry name" value="CHEMTRNSDUCR"/>
</dbReference>
<keyword evidence="8 12" id="KW-0472">Membrane</keyword>
<feature type="domain" description="HAMP" evidence="14">
    <location>
        <begin position="220"/>
        <end position="272"/>
    </location>
</feature>
<evidence type="ECO:0000256" key="4">
    <source>
        <dbReference type="ARBA" id="ARBA00022500"/>
    </source>
</evidence>
<dbReference type="Gene3D" id="1.20.120.30">
    <property type="entry name" value="Aspartate receptor, ligand-binding domain"/>
    <property type="match status" value="1"/>
</dbReference>
<evidence type="ECO:0000313" key="15">
    <source>
        <dbReference type="EMBL" id="MCY0386513.1"/>
    </source>
</evidence>
<keyword evidence="3" id="KW-0488">Methylation</keyword>
<feature type="transmembrane region" description="Helical" evidence="12">
    <location>
        <begin position="196"/>
        <end position="218"/>
    </location>
</feature>
<comment type="subcellular location">
    <subcellularLocation>
        <location evidence="1">Cell inner membrane</location>
        <topology evidence="1">Multi-pass membrane protein</topology>
    </subcellularLocation>
</comment>
<evidence type="ECO:0000256" key="8">
    <source>
        <dbReference type="ARBA" id="ARBA00023136"/>
    </source>
</evidence>
<keyword evidence="5" id="KW-0997">Cell inner membrane</keyword>
<dbReference type="Pfam" id="PF00672">
    <property type="entry name" value="HAMP"/>
    <property type="match status" value="1"/>
</dbReference>
<evidence type="ECO:0000256" key="12">
    <source>
        <dbReference type="SAM" id="Phobius"/>
    </source>
</evidence>
<dbReference type="EMBL" id="JAPMXC010000001">
    <property type="protein sequence ID" value="MCY0386513.1"/>
    <property type="molecule type" value="Genomic_DNA"/>
</dbReference>
<dbReference type="SMART" id="SM00283">
    <property type="entry name" value="MA"/>
    <property type="match status" value="1"/>
</dbReference>
<dbReference type="PANTHER" id="PTHR43531">
    <property type="entry name" value="PROTEIN ICFG"/>
    <property type="match status" value="1"/>
</dbReference>
<dbReference type="PROSITE" id="PS50111">
    <property type="entry name" value="CHEMOTAXIS_TRANSDUC_2"/>
    <property type="match status" value="1"/>
</dbReference>
<keyword evidence="16" id="KW-1185">Reference proteome</keyword>
<evidence type="ECO:0000259" key="14">
    <source>
        <dbReference type="PROSITE" id="PS50885"/>
    </source>
</evidence>
<dbReference type="CDD" id="cd11386">
    <property type="entry name" value="MCP_signal"/>
    <property type="match status" value="1"/>
</dbReference>
<keyword evidence="7 12" id="KW-1133">Transmembrane helix</keyword>
<dbReference type="InterPro" id="IPR003660">
    <property type="entry name" value="HAMP_dom"/>
</dbReference>
<dbReference type="Pfam" id="PF00015">
    <property type="entry name" value="MCPsignal"/>
    <property type="match status" value="1"/>
</dbReference>
<evidence type="ECO:0000256" key="1">
    <source>
        <dbReference type="ARBA" id="ARBA00004429"/>
    </source>
</evidence>
<evidence type="ECO:0000256" key="3">
    <source>
        <dbReference type="ARBA" id="ARBA00022481"/>
    </source>
</evidence>